<accession>C1EGS7</accession>
<dbReference type="GeneID" id="8248851"/>
<dbReference type="EMBL" id="CP001332">
    <property type="protein sequence ID" value="ACO67379.1"/>
    <property type="molecule type" value="Genomic_DNA"/>
</dbReference>
<keyword evidence="2" id="KW-1133">Transmembrane helix</keyword>
<feature type="compositionally biased region" description="Gly residues" evidence="1">
    <location>
        <begin position="90"/>
        <end position="108"/>
    </location>
</feature>
<keyword evidence="2" id="KW-0472">Membrane</keyword>
<keyword evidence="2" id="KW-0812">Transmembrane</keyword>
<feature type="transmembrane region" description="Helical" evidence="2">
    <location>
        <begin position="20"/>
        <end position="41"/>
    </location>
</feature>
<evidence type="ECO:0000256" key="1">
    <source>
        <dbReference type="SAM" id="MobiDB-lite"/>
    </source>
</evidence>
<keyword evidence="4" id="KW-1185">Reference proteome</keyword>
<dbReference type="InParanoid" id="C1EGS7"/>
<evidence type="ECO:0000313" key="3">
    <source>
        <dbReference type="EMBL" id="ACO67379.1"/>
    </source>
</evidence>
<dbReference type="AlphaFoldDB" id="C1EGS7"/>
<evidence type="ECO:0000256" key="2">
    <source>
        <dbReference type="SAM" id="Phobius"/>
    </source>
</evidence>
<dbReference type="Proteomes" id="UP000002009">
    <property type="component" value="Chromosome 14"/>
</dbReference>
<evidence type="ECO:0000313" key="4">
    <source>
        <dbReference type="Proteomes" id="UP000002009"/>
    </source>
</evidence>
<name>C1EGS7_MICCC</name>
<protein>
    <submittedName>
        <fullName evidence="3">Uncharacterized protein</fullName>
    </submittedName>
</protein>
<dbReference type="RefSeq" id="XP_002506121.1">
    <property type="nucleotide sequence ID" value="XM_002506075.1"/>
</dbReference>
<reference evidence="3 4" key="1">
    <citation type="journal article" date="2009" name="Science">
        <title>Green evolution and dynamic adaptations revealed by genomes of the marine picoeukaryotes Micromonas.</title>
        <authorList>
            <person name="Worden A.Z."/>
            <person name="Lee J.H."/>
            <person name="Mock T."/>
            <person name="Rouze P."/>
            <person name="Simmons M.P."/>
            <person name="Aerts A.L."/>
            <person name="Allen A.E."/>
            <person name="Cuvelier M.L."/>
            <person name="Derelle E."/>
            <person name="Everett M.V."/>
            <person name="Foulon E."/>
            <person name="Grimwood J."/>
            <person name="Gundlach H."/>
            <person name="Henrissat B."/>
            <person name="Napoli C."/>
            <person name="McDonald S.M."/>
            <person name="Parker M.S."/>
            <person name="Rombauts S."/>
            <person name="Salamov A."/>
            <person name="Von Dassow P."/>
            <person name="Badger J.H."/>
            <person name="Coutinho P.M."/>
            <person name="Demir E."/>
            <person name="Dubchak I."/>
            <person name="Gentemann C."/>
            <person name="Eikrem W."/>
            <person name="Gready J.E."/>
            <person name="John U."/>
            <person name="Lanier W."/>
            <person name="Lindquist E.A."/>
            <person name="Lucas S."/>
            <person name="Mayer K.F."/>
            <person name="Moreau H."/>
            <person name="Not F."/>
            <person name="Otillar R."/>
            <person name="Panaud O."/>
            <person name="Pangilinan J."/>
            <person name="Paulsen I."/>
            <person name="Piegu B."/>
            <person name="Poliakov A."/>
            <person name="Robbens S."/>
            <person name="Schmutz J."/>
            <person name="Toulza E."/>
            <person name="Wyss T."/>
            <person name="Zelensky A."/>
            <person name="Zhou K."/>
            <person name="Armbrust E.V."/>
            <person name="Bhattacharya D."/>
            <person name="Goodenough U.W."/>
            <person name="Van de Peer Y."/>
            <person name="Grigoriev I.V."/>
        </authorList>
    </citation>
    <scope>NUCLEOTIDE SEQUENCE [LARGE SCALE GENOMIC DNA]</scope>
    <source>
        <strain evidence="4">RCC299 / NOUM17</strain>
    </source>
</reference>
<sequence>MGTGVQSEESQWPHHFNMMGQLFVGFIFLIVAGMSYMYWYLKGRRMERLRMRAASGVMEGGGVAGLAQMRAKMSGRHSYSKLVDASESGLGRGSGRTGSGGGGGGSAV</sequence>
<proteinExistence type="predicted"/>
<feature type="region of interest" description="Disordered" evidence="1">
    <location>
        <begin position="83"/>
        <end position="108"/>
    </location>
</feature>
<organism evidence="3 4">
    <name type="scientific">Micromonas commoda (strain RCC299 / NOUM17 / CCMP2709)</name>
    <name type="common">Picoplanktonic green alga</name>
    <dbReference type="NCBI Taxonomy" id="296587"/>
    <lineage>
        <taxon>Eukaryota</taxon>
        <taxon>Viridiplantae</taxon>
        <taxon>Chlorophyta</taxon>
        <taxon>Mamiellophyceae</taxon>
        <taxon>Mamiellales</taxon>
        <taxon>Mamiellaceae</taxon>
        <taxon>Micromonas</taxon>
    </lineage>
</organism>
<dbReference type="KEGG" id="mis:MICPUN_63979"/>
<gene>
    <name evidence="3" type="ORF">MICPUN_63979</name>
</gene>